<feature type="domain" description="Thioesterase TesA-like" evidence="3">
    <location>
        <begin position="23"/>
        <end position="241"/>
    </location>
</feature>
<dbReference type="InterPro" id="IPR020802">
    <property type="entry name" value="TesA-like"/>
</dbReference>
<name>A0ABT2JC26_9PSEU</name>
<dbReference type="Pfam" id="PF00975">
    <property type="entry name" value="Thioesterase"/>
    <property type="match status" value="1"/>
</dbReference>
<dbReference type="InterPro" id="IPR012223">
    <property type="entry name" value="TEII"/>
</dbReference>
<dbReference type="Proteomes" id="UP001156441">
    <property type="component" value="Unassembled WGS sequence"/>
</dbReference>
<evidence type="ECO:0000256" key="2">
    <source>
        <dbReference type="ARBA" id="ARBA00022801"/>
    </source>
</evidence>
<proteinExistence type="inferred from homology"/>
<evidence type="ECO:0000256" key="1">
    <source>
        <dbReference type="ARBA" id="ARBA00007169"/>
    </source>
</evidence>
<dbReference type="RefSeq" id="WP_260192596.1">
    <property type="nucleotide sequence ID" value="NZ_JAFFZE010000014.1"/>
</dbReference>
<organism evidence="4 5">
    <name type="scientific">Actinophytocola gossypii</name>
    <dbReference type="NCBI Taxonomy" id="2812003"/>
    <lineage>
        <taxon>Bacteria</taxon>
        <taxon>Bacillati</taxon>
        <taxon>Actinomycetota</taxon>
        <taxon>Actinomycetes</taxon>
        <taxon>Pseudonocardiales</taxon>
        <taxon>Pseudonocardiaceae</taxon>
    </lineage>
</organism>
<dbReference type="InterPro" id="IPR029058">
    <property type="entry name" value="AB_hydrolase_fold"/>
</dbReference>
<keyword evidence="5" id="KW-1185">Reference proteome</keyword>
<comment type="caution">
    <text evidence="4">The sequence shown here is derived from an EMBL/GenBank/DDBJ whole genome shotgun (WGS) entry which is preliminary data.</text>
</comment>
<evidence type="ECO:0000313" key="4">
    <source>
        <dbReference type="EMBL" id="MCT2585124.1"/>
    </source>
</evidence>
<dbReference type="InterPro" id="IPR001031">
    <property type="entry name" value="Thioesterase"/>
</dbReference>
<dbReference type="PANTHER" id="PTHR11487:SF0">
    <property type="entry name" value="S-ACYL FATTY ACID SYNTHASE THIOESTERASE, MEDIUM CHAIN"/>
    <property type="match status" value="1"/>
</dbReference>
<accession>A0ABT2JC26</accession>
<comment type="similarity">
    <text evidence="1">Belongs to the thioesterase family.</text>
</comment>
<dbReference type="SMART" id="SM00824">
    <property type="entry name" value="PKS_TE"/>
    <property type="match status" value="1"/>
</dbReference>
<keyword evidence="2" id="KW-0378">Hydrolase</keyword>
<evidence type="ECO:0000313" key="5">
    <source>
        <dbReference type="Proteomes" id="UP001156441"/>
    </source>
</evidence>
<dbReference type="EMBL" id="JAFFZE010000014">
    <property type="protein sequence ID" value="MCT2585124.1"/>
    <property type="molecule type" value="Genomic_DNA"/>
</dbReference>
<dbReference type="Gene3D" id="3.40.50.1820">
    <property type="entry name" value="alpha/beta hydrolase"/>
    <property type="match status" value="1"/>
</dbReference>
<evidence type="ECO:0000259" key="3">
    <source>
        <dbReference type="SMART" id="SM00824"/>
    </source>
</evidence>
<gene>
    <name evidence="4" type="ORF">JT362_18575</name>
</gene>
<dbReference type="SUPFAM" id="SSF53474">
    <property type="entry name" value="alpha/beta-Hydrolases"/>
    <property type="match status" value="1"/>
</dbReference>
<dbReference type="PANTHER" id="PTHR11487">
    <property type="entry name" value="THIOESTERASE"/>
    <property type="match status" value="1"/>
</dbReference>
<protein>
    <submittedName>
        <fullName evidence="4">Thioesterase</fullName>
    </submittedName>
</protein>
<sequence length="246" mass="26923">MTSPVSPWVRRFVPAPDAPARLVCFPHAGGSATYYLPVARGLAPSVDVLAIQYPGRQDRRHEPNIDDIERLADLVVAELAPWCDRPVGLFGHSMGALVAYEVARRLDTAPSVLFASGRRAPSRHRDTDVHRLDDDRLRAELARLSGTGAGLLDDEDMLAMILPATRADYRAVESYRYRPGPPLTCPVLAMVGDADTEATVDEVADWRAHTSGEFELRVFDGGHFYLTDHAGTVLGMVADRLPAAVR</sequence>
<reference evidence="4 5" key="1">
    <citation type="submission" date="2021-02" db="EMBL/GenBank/DDBJ databases">
        <title>Actinophytocola xerophila sp. nov., isolated from soil of cotton cropping field.</title>
        <authorList>
            <person name="Huang R."/>
            <person name="Chen X."/>
            <person name="Ge X."/>
            <person name="Liu W."/>
        </authorList>
    </citation>
    <scope>NUCLEOTIDE SEQUENCE [LARGE SCALE GENOMIC DNA]</scope>
    <source>
        <strain evidence="4 5">S1-96</strain>
    </source>
</reference>